<reference evidence="9" key="1">
    <citation type="journal article" date="2019" name="Int. J. Syst. Evol. Microbiol.">
        <title>The Global Catalogue of Microorganisms (GCM) 10K type strain sequencing project: providing services to taxonomists for standard genome sequencing and annotation.</title>
        <authorList>
            <consortium name="The Broad Institute Genomics Platform"/>
            <consortium name="The Broad Institute Genome Sequencing Center for Infectious Disease"/>
            <person name="Wu L."/>
            <person name="Ma J."/>
        </authorList>
    </citation>
    <scope>NUCLEOTIDE SEQUENCE [LARGE SCALE GENOMIC DNA]</scope>
    <source>
        <strain evidence="9">CGMCC 4.7676</strain>
    </source>
</reference>
<feature type="transmembrane region" description="Helical" evidence="6">
    <location>
        <begin position="324"/>
        <end position="344"/>
    </location>
</feature>
<evidence type="ECO:0000259" key="7">
    <source>
        <dbReference type="PROSITE" id="PS50850"/>
    </source>
</evidence>
<feature type="transmembrane region" description="Helical" evidence="6">
    <location>
        <begin position="270"/>
        <end position="292"/>
    </location>
</feature>
<dbReference type="RefSeq" id="WP_378244781.1">
    <property type="nucleotide sequence ID" value="NZ_JBHRWK010000074.1"/>
</dbReference>
<feature type="transmembrane region" description="Helical" evidence="6">
    <location>
        <begin position="57"/>
        <end position="81"/>
    </location>
</feature>
<feature type="transmembrane region" description="Helical" evidence="6">
    <location>
        <begin position="189"/>
        <end position="207"/>
    </location>
</feature>
<comment type="caution">
    <text evidence="8">The sequence shown here is derived from an EMBL/GenBank/DDBJ whole genome shotgun (WGS) entry which is preliminary data.</text>
</comment>
<keyword evidence="2" id="KW-1003">Cell membrane</keyword>
<keyword evidence="5 6" id="KW-0472">Membrane</keyword>
<feature type="transmembrane region" description="Helical" evidence="6">
    <location>
        <begin position="364"/>
        <end position="382"/>
    </location>
</feature>
<feature type="transmembrane region" description="Helical" evidence="6">
    <location>
        <begin position="388"/>
        <end position="409"/>
    </location>
</feature>
<name>A0ABV7P8R3_9PSEU</name>
<proteinExistence type="predicted"/>
<evidence type="ECO:0000313" key="9">
    <source>
        <dbReference type="Proteomes" id="UP001595645"/>
    </source>
</evidence>
<comment type="subcellular location">
    <subcellularLocation>
        <location evidence="1">Cell membrane</location>
        <topology evidence="1">Multi-pass membrane protein</topology>
    </subcellularLocation>
</comment>
<feature type="transmembrane region" description="Helical" evidence="6">
    <location>
        <begin position="161"/>
        <end position="183"/>
    </location>
</feature>
<dbReference type="InterPro" id="IPR020846">
    <property type="entry name" value="MFS_dom"/>
</dbReference>
<dbReference type="Proteomes" id="UP001595645">
    <property type="component" value="Unassembled WGS sequence"/>
</dbReference>
<feature type="transmembrane region" description="Helical" evidence="6">
    <location>
        <begin position="88"/>
        <end position="110"/>
    </location>
</feature>
<gene>
    <name evidence="8" type="ORF">ACFOSH_36025</name>
</gene>
<evidence type="ECO:0000256" key="5">
    <source>
        <dbReference type="ARBA" id="ARBA00023136"/>
    </source>
</evidence>
<evidence type="ECO:0000256" key="1">
    <source>
        <dbReference type="ARBA" id="ARBA00004651"/>
    </source>
</evidence>
<dbReference type="PROSITE" id="PS50850">
    <property type="entry name" value="MFS"/>
    <property type="match status" value="1"/>
</dbReference>
<feature type="transmembrane region" description="Helical" evidence="6">
    <location>
        <begin position="299"/>
        <end position="318"/>
    </location>
</feature>
<evidence type="ECO:0000256" key="3">
    <source>
        <dbReference type="ARBA" id="ARBA00022692"/>
    </source>
</evidence>
<dbReference type="InterPro" id="IPR011701">
    <property type="entry name" value="MFS"/>
</dbReference>
<dbReference type="InterPro" id="IPR036259">
    <property type="entry name" value="MFS_trans_sf"/>
</dbReference>
<evidence type="ECO:0000313" key="8">
    <source>
        <dbReference type="EMBL" id="MFC3454872.1"/>
    </source>
</evidence>
<keyword evidence="3 6" id="KW-0812">Transmembrane</keyword>
<feature type="domain" description="Major facilitator superfamily (MFS) profile" evidence="7">
    <location>
        <begin position="1"/>
        <end position="416"/>
    </location>
</feature>
<dbReference type="EMBL" id="JBHRWK010000074">
    <property type="protein sequence ID" value="MFC3454872.1"/>
    <property type="molecule type" value="Genomic_DNA"/>
</dbReference>
<dbReference type="Gene3D" id="1.20.1250.20">
    <property type="entry name" value="MFS general substrate transporter like domains"/>
    <property type="match status" value="1"/>
</dbReference>
<organism evidence="8 9">
    <name type="scientific">Amycolatopsis speibonae</name>
    <dbReference type="NCBI Taxonomy" id="1450224"/>
    <lineage>
        <taxon>Bacteria</taxon>
        <taxon>Bacillati</taxon>
        <taxon>Actinomycetota</taxon>
        <taxon>Actinomycetes</taxon>
        <taxon>Pseudonocardiales</taxon>
        <taxon>Pseudonocardiaceae</taxon>
        <taxon>Amycolatopsis</taxon>
    </lineage>
</organism>
<feature type="transmembrane region" description="Helical" evidence="6">
    <location>
        <begin position="116"/>
        <end position="140"/>
    </location>
</feature>
<protein>
    <submittedName>
        <fullName evidence="8">MFS transporter</fullName>
    </submittedName>
</protein>
<keyword evidence="9" id="KW-1185">Reference proteome</keyword>
<accession>A0ABV7P8R3</accession>
<evidence type="ECO:0000256" key="4">
    <source>
        <dbReference type="ARBA" id="ARBA00022989"/>
    </source>
</evidence>
<dbReference type="Pfam" id="PF07690">
    <property type="entry name" value="MFS_1"/>
    <property type="match status" value="1"/>
</dbReference>
<feature type="transmembrane region" description="Helical" evidence="6">
    <location>
        <begin position="238"/>
        <end position="258"/>
    </location>
</feature>
<sequence>MSERPSPVPAVATAGTPPSPRRNEWLLISFTGTTNTADAVMRVALPLLATTVTGSPALIAAVAIMLTLPWLITALHIGVLVDRKNRRSLMVGAEFARMAAMAVMLLAVAADVVNLPLIFGVALVLGVAEVVAQLSAMSIIPTVTPKSRWQSLNARLTATEYVTFSFLGAPVGGFLVAAGFAVALGTSGAVYLFGALLLTLLAGDFRVKPGKERRPARVEIREGLTFLWRHRLLRTMSALITVMAGCWAAWYALIPAYAVGGPLGLTPAQYGFLLTSLGAGGVLGTALVGPVNRLIGRRWAMFVDIVGTVLMVGVPAVVPGTPSSVWPVGVAAFFAGVGGTMWTVNSRVISQSLVPNELLGRFSAASRLLSWGMLPVAAALAGGLAQLFGFQVAFGCFAIVCLLMIYPFLRVITAAAVAEADAPAGESSGK</sequence>
<dbReference type="SUPFAM" id="SSF103473">
    <property type="entry name" value="MFS general substrate transporter"/>
    <property type="match status" value="1"/>
</dbReference>
<evidence type="ECO:0000256" key="2">
    <source>
        <dbReference type="ARBA" id="ARBA00022475"/>
    </source>
</evidence>
<evidence type="ECO:0000256" key="6">
    <source>
        <dbReference type="SAM" id="Phobius"/>
    </source>
</evidence>
<dbReference type="CDD" id="cd06173">
    <property type="entry name" value="MFS_MefA_like"/>
    <property type="match status" value="1"/>
</dbReference>
<keyword evidence="4 6" id="KW-1133">Transmembrane helix</keyword>
<dbReference type="PANTHER" id="PTHR23513:SF6">
    <property type="entry name" value="MAJOR FACILITATOR SUPERFAMILY ASSOCIATED DOMAIN-CONTAINING PROTEIN"/>
    <property type="match status" value="1"/>
</dbReference>
<dbReference type="PANTHER" id="PTHR23513">
    <property type="entry name" value="INTEGRAL MEMBRANE EFFLUX PROTEIN-RELATED"/>
    <property type="match status" value="1"/>
</dbReference>